<name>A0ABP9QF69_9RHOO</name>
<evidence type="ECO:0000313" key="5">
    <source>
        <dbReference type="EMBL" id="GAA5160964.1"/>
    </source>
</evidence>
<proteinExistence type="inferred from homology"/>
<dbReference type="PANTHER" id="PTHR43695">
    <property type="entry name" value="PUTATIVE (AFU_ORTHOLOGUE AFUA_2G17250)-RELATED"/>
    <property type="match status" value="1"/>
</dbReference>
<keyword evidence="6" id="KW-1185">Reference proteome</keyword>
<dbReference type="InterPro" id="IPR013830">
    <property type="entry name" value="SGNH_hydro"/>
</dbReference>
<dbReference type="PROSITE" id="PS51257">
    <property type="entry name" value="PROKAR_LIPOPROTEIN"/>
    <property type="match status" value="1"/>
</dbReference>
<organism evidence="5 6">
    <name type="scientific">Viridibacterium curvum</name>
    <dbReference type="NCBI Taxonomy" id="1101404"/>
    <lineage>
        <taxon>Bacteria</taxon>
        <taxon>Pseudomonadati</taxon>
        <taxon>Pseudomonadota</taxon>
        <taxon>Betaproteobacteria</taxon>
        <taxon>Rhodocyclales</taxon>
        <taxon>Rhodocyclaceae</taxon>
        <taxon>Viridibacterium</taxon>
    </lineage>
</organism>
<evidence type="ECO:0000259" key="4">
    <source>
        <dbReference type="Pfam" id="PF13472"/>
    </source>
</evidence>
<dbReference type="SUPFAM" id="SSF52266">
    <property type="entry name" value="SGNH hydrolase"/>
    <property type="match status" value="1"/>
</dbReference>
<feature type="chain" id="PRO_5046261585" description="SGNH hydrolase-type esterase domain-containing protein" evidence="3">
    <location>
        <begin position="18"/>
        <end position="501"/>
    </location>
</feature>
<sequence>MKHPSKSLLFASLLAIAGCASQPEAPVAAPAKAASAAVAANLAGSVVAGSNVQVFDANGAARSAKANAQGGYTLSADGLSAPLLLVATTPQGKQYLAYVASVKAGANVVNVNALTDRIASDVAQEARFKGPVGLAASARAPAVPAAKLQESVASLRKSLAPALKEIGLSAESFDPVTAAPSAGLTELLGVVTYNRGYNSASGERGETSLYDPYYREITPFAPFSLKQAQADLKEINAPDTVRVFVAGDSTGSNYDPEHAPRMGWGQVFDRQFKAGSKVRTVNLAQSGRSSRSFIEEGWFDMIAANIRKGDYLLVQFGHNDEKCGYEPPRPAPARDVIDIKGLCTYPGAPVAGMGADMSFQRTLEKYIAMAQKVGATPVLITPVTRRSFKGGSISGTTHTWGQGKFPGDYSQTIRDTAAANKVPLVDLDKKSMDFFNKIGESGSLDYYLAVDVAKYPFYVGKTGARDKPDNTHFQERGAEAVGGLVAEGLRENKLPVASLLK</sequence>
<keyword evidence="2" id="KW-0378">Hydrolase</keyword>
<dbReference type="InterPro" id="IPR037459">
    <property type="entry name" value="RhgT-like"/>
</dbReference>
<feature type="domain" description="SGNH hydrolase-type esterase" evidence="4">
    <location>
        <begin position="246"/>
        <end position="431"/>
    </location>
</feature>
<accession>A0ABP9QF69</accession>
<dbReference type="PANTHER" id="PTHR43695:SF1">
    <property type="entry name" value="RHAMNOGALACTURONAN ACETYLESTERASE"/>
    <property type="match status" value="1"/>
</dbReference>
<evidence type="ECO:0000256" key="2">
    <source>
        <dbReference type="ARBA" id="ARBA00022801"/>
    </source>
</evidence>
<evidence type="ECO:0000256" key="1">
    <source>
        <dbReference type="ARBA" id="ARBA00008668"/>
    </source>
</evidence>
<comment type="similarity">
    <text evidence="1">Belongs to the 'GDSL' lipolytic enzyme family.</text>
</comment>
<comment type="caution">
    <text evidence="5">The sequence shown here is derived from an EMBL/GenBank/DDBJ whole genome shotgun (WGS) entry which is preliminary data.</text>
</comment>
<dbReference type="Proteomes" id="UP001500547">
    <property type="component" value="Unassembled WGS sequence"/>
</dbReference>
<dbReference type="EMBL" id="BAABLD010000005">
    <property type="protein sequence ID" value="GAA5160964.1"/>
    <property type="molecule type" value="Genomic_DNA"/>
</dbReference>
<evidence type="ECO:0000313" key="6">
    <source>
        <dbReference type="Proteomes" id="UP001500547"/>
    </source>
</evidence>
<gene>
    <name evidence="5" type="ORF">GCM10025770_09420</name>
</gene>
<keyword evidence="3" id="KW-0732">Signal</keyword>
<feature type="signal peptide" evidence="3">
    <location>
        <begin position="1"/>
        <end position="17"/>
    </location>
</feature>
<dbReference type="Pfam" id="PF13472">
    <property type="entry name" value="Lipase_GDSL_2"/>
    <property type="match status" value="1"/>
</dbReference>
<evidence type="ECO:0000256" key="3">
    <source>
        <dbReference type="SAM" id="SignalP"/>
    </source>
</evidence>
<protein>
    <recommendedName>
        <fullName evidence="4">SGNH hydrolase-type esterase domain-containing protein</fullName>
    </recommendedName>
</protein>
<dbReference type="Gene3D" id="3.40.50.1110">
    <property type="entry name" value="SGNH hydrolase"/>
    <property type="match status" value="1"/>
</dbReference>
<reference evidence="6" key="1">
    <citation type="journal article" date="2019" name="Int. J. Syst. Evol. Microbiol.">
        <title>The Global Catalogue of Microorganisms (GCM) 10K type strain sequencing project: providing services to taxonomists for standard genome sequencing and annotation.</title>
        <authorList>
            <consortium name="The Broad Institute Genomics Platform"/>
            <consortium name="The Broad Institute Genome Sequencing Center for Infectious Disease"/>
            <person name="Wu L."/>
            <person name="Ma J."/>
        </authorList>
    </citation>
    <scope>NUCLEOTIDE SEQUENCE [LARGE SCALE GENOMIC DNA]</scope>
    <source>
        <strain evidence="6">JCM 18715</strain>
    </source>
</reference>
<dbReference type="CDD" id="cd01821">
    <property type="entry name" value="Rhamnogalacturan_acetylesterase_like"/>
    <property type="match status" value="1"/>
</dbReference>
<dbReference type="InterPro" id="IPR036514">
    <property type="entry name" value="SGNH_hydro_sf"/>
</dbReference>
<dbReference type="RefSeq" id="WP_345531713.1">
    <property type="nucleotide sequence ID" value="NZ_BAABLD010000005.1"/>
</dbReference>